<feature type="transmembrane region" description="Helical" evidence="2">
    <location>
        <begin position="134"/>
        <end position="156"/>
    </location>
</feature>
<keyword evidence="2" id="KW-0812">Transmembrane</keyword>
<protein>
    <submittedName>
        <fullName evidence="3">Uncharacterized protein</fullName>
    </submittedName>
</protein>
<accession>A0A9K3LE80</accession>
<feature type="compositionally biased region" description="Low complexity" evidence="1">
    <location>
        <begin position="30"/>
        <end position="41"/>
    </location>
</feature>
<keyword evidence="2" id="KW-1133">Transmembrane helix</keyword>
<dbReference type="OrthoDB" id="42068at2759"/>
<reference evidence="3" key="2">
    <citation type="submission" date="2021-04" db="EMBL/GenBank/DDBJ databases">
        <authorList>
            <person name="Podell S."/>
        </authorList>
    </citation>
    <scope>NUCLEOTIDE SEQUENCE</scope>
    <source>
        <strain evidence="3">Hildebrandi</strain>
    </source>
</reference>
<name>A0A9K3LE80_9STRA</name>
<keyword evidence="4" id="KW-1185">Reference proteome</keyword>
<evidence type="ECO:0000256" key="1">
    <source>
        <dbReference type="SAM" id="MobiDB-lite"/>
    </source>
</evidence>
<sequence>MSSTASKSRHARLLQRTSTPMLEMIEKQRGSTTSKSETGSTLHQSSQDLVETVGHDGGVGMGTSDGFTFFMDTDELTTSSPSLLVEQQTSTDLKSDTSTSKRRKHKDGKQKSFDELDVDKYMAKREMSPFQERMNAVTVMPGAFYCIMFVLSGAWLSPSFVQDHSKSVMAAAPFDDTQCLNWSWMPHLHAAPPLPLVAAALGIVAHAPFSFIYHWKFAHRLPAGLPRTNHWSRRMDQAMIHFCSACMAYATSGRLDFFLVNALFNLDCIYRHFIPKVYPRRNQMRIFLSLVAYTIPLLRRGDWDLFVKLWSLFTVSGWLFGQYPIGGWSHSVFHIVMAFVPPLLMTAAVELPASHKQLEVAAQCALLAKDNLVVS</sequence>
<feature type="transmembrane region" description="Helical" evidence="2">
    <location>
        <begin position="194"/>
        <end position="217"/>
    </location>
</feature>
<feature type="region of interest" description="Disordered" evidence="1">
    <location>
        <begin position="1"/>
        <end position="47"/>
    </location>
</feature>
<dbReference type="Proteomes" id="UP000693970">
    <property type="component" value="Unassembled WGS sequence"/>
</dbReference>
<proteinExistence type="predicted"/>
<keyword evidence="2" id="KW-0472">Membrane</keyword>
<evidence type="ECO:0000256" key="2">
    <source>
        <dbReference type="SAM" id="Phobius"/>
    </source>
</evidence>
<feature type="transmembrane region" description="Helical" evidence="2">
    <location>
        <begin position="282"/>
        <end position="298"/>
    </location>
</feature>
<gene>
    <name evidence="3" type="ORF">IV203_035183</name>
</gene>
<evidence type="ECO:0000313" key="4">
    <source>
        <dbReference type="Proteomes" id="UP000693970"/>
    </source>
</evidence>
<comment type="caution">
    <text evidence="3">The sequence shown here is derived from an EMBL/GenBank/DDBJ whole genome shotgun (WGS) entry which is preliminary data.</text>
</comment>
<organism evidence="3 4">
    <name type="scientific">Nitzschia inconspicua</name>
    <dbReference type="NCBI Taxonomy" id="303405"/>
    <lineage>
        <taxon>Eukaryota</taxon>
        <taxon>Sar</taxon>
        <taxon>Stramenopiles</taxon>
        <taxon>Ochrophyta</taxon>
        <taxon>Bacillariophyta</taxon>
        <taxon>Bacillariophyceae</taxon>
        <taxon>Bacillariophycidae</taxon>
        <taxon>Bacillariales</taxon>
        <taxon>Bacillariaceae</taxon>
        <taxon>Nitzschia</taxon>
    </lineage>
</organism>
<feature type="compositionally biased region" description="Low complexity" evidence="1">
    <location>
        <begin position="89"/>
        <end position="98"/>
    </location>
</feature>
<dbReference type="EMBL" id="JAGRRH010000013">
    <property type="protein sequence ID" value="KAG7360084.1"/>
    <property type="molecule type" value="Genomic_DNA"/>
</dbReference>
<feature type="region of interest" description="Disordered" evidence="1">
    <location>
        <begin position="80"/>
        <end position="112"/>
    </location>
</feature>
<dbReference type="AlphaFoldDB" id="A0A9K3LE80"/>
<evidence type="ECO:0000313" key="3">
    <source>
        <dbReference type="EMBL" id="KAG7360084.1"/>
    </source>
</evidence>
<reference evidence="3" key="1">
    <citation type="journal article" date="2021" name="Sci. Rep.">
        <title>Diploid genomic architecture of Nitzschia inconspicua, an elite biomass production diatom.</title>
        <authorList>
            <person name="Oliver A."/>
            <person name="Podell S."/>
            <person name="Pinowska A."/>
            <person name="Traller J.C."/>
            <person name="Smith S.R."/>
            <person name="McClure R."/>
            <person name="Beliaev A."/>
            <person name="Bohutskyi P."/>
            <person name="Hill E.A."/>
            <person name="Rabines A."/>
            <person name="Zheng H."/>
            <person name="Allen L.Z."/>
            <person name="Kuo A."/>
            <person name="Grigoriev I.V."/>
            <person name="Allen A.E."/>
            <person name="Hazlebeck D."/>
            <person name="Allen E.E."/>
        </authorList>
    </citation>
    <scope>NUCLEOTIDE SEQUENCE</scope>
    <source>
        <strain evidence="3">Hildebrandi</strain>
    </source>
</reference>